<dbReference type="InterPro" id="IPR036691">
    <property type="entry name" value="Endo/exonu/phosph_ase_sf"/>
</dbReference>
<feature type="domain" description="Endonuclease/exonuclease/phosphatase" evidence="1">
    <location>
        <begin position="192"/>
        <end position="327"/>
    </location>
</feature>
<dbReference type="SUPFAM" id="SSF56219">
    <property type="entry name" value="DNase I-like"/>
    <property type="match status" value="1"/>
</dbReference>
<dbReference type="OrthoDB" id="5989553at2759"/>
<dbReference type="GO" id="GO:0003824">
    <property type="term" value="F:catalytic activity"/>
    <property type="evidence" value="ECO:0007669"/>
    <property type="project" value="InterPro"/>
</dbReference>
<dbReference type="EMBL" id="CACRXK020009709">
    <property type="protein sequence ID" value="CAB4017796.1"/>
    <property type="molecule type" value="Genomic_DNA"/>
</dbReference>
<dbReference type="Proteomes" id="UP001152795">
    <property type="component" value="Unassembled WGS sequence"/>
</dbReference>
<evidence type="ECO:0000313" key="3">
    <source>
        <dbReference type="Proteomes" id="UP001152795"/>
    </source>
</evidence>
<gene>
    <name evidence="2" type="ORF">PACLA_8A011169</name>
</gene>
<organism evidence="2 3">
    <name type="scientific">Paramuricea clavata</name>
    <name type="common">Red gorgonian</name>
    <name type="synonym">Violescent sea-whip</name>
    <dbReference type="NCBI Taxonomy" id="317549"/>
    <lineage>
        <taxon>Eukaryota</taxon>
        <taxon>Metazoa</taxon>
        <taxon>Cnidaria</taxon>
        <taxon>Anthozoa</taxon>
        <taxon>Octocorallia</taxon>
        <taxon>Malacalcyonacea</taxon>
        <taxon>Plexauridae</taxon>
        <taxon>Paramuricea</taxon>
    </lineage>
</organism>
<dbReference type="Pfam" id="PF03372">
    <property type="entry name" value="Exo_endo_phos"/>
    <property type="match status" value="1"/>
</dbReference>
<name>A0A6S7IJE2_PARCT</name>
<dbReference type="Pfam" id="PF15299">
    <property type="entry name" value="ALS2CR8"/>
    <property type="match status" value="1"/>
</dbReference>
<accession>A0A6S7IJE2</accession>
<comment type="caution">
    <text evidence="2">The sequence shown here is derived from an EMBL/GenBank/DDBJ whole genome shotgun (WGS) entry which is preliminary data.</text>
</comment>
<reference evidence="2" key="1">
    <citation type="submission" date="2020-04" db="EMBL/GenBank/DDBJ databases">
        <authorList>
            <person name="Alioto T."/>
            <person name="Alioto T."/>
            <person name="Gomez Garrido J."/>
        </authorList>
    </citation>
    <scope>NUCLEOTIDE SEQUENCE</scope>
    <source>
        <strain evidence="2">A484AB</strain>
    </source>
</reference>
<keyword evidence="3" id="KW-1185">Reference proteome</keyword>
<dbReference type="AlphaFoldDB" id="A0A6S7IJE2"/>
<dbReference type="InterPro" id="IPR005135">
    <property type="entry name" value="Endo/exonuclease/phosphatase"/>
</dbReference>
<dbReference type="Gene3D" id="3.60.10.10">
    <property type="entry name" value="Endonuclease/exonuclease/phosphatase"/>
    <property type="match status" value="1"/>
</dbReference>
<protein>
    <recommendedName>
        <fullName evidence="1">Endonuclease/exonuclease/phosphatase domain-containing protein</fullName>
    </recommendedName>
</protein>
<evidence type="ECO:0000259" key="1">
    <source>
        <dbReference type="Pfam" id="PF03372"/>
    </source>
</evidence>
<proteinExistence type="predicted"/>
<sequence>MSSWEMLYDGSTNKYLGYVASVEQAMKLIREYELKTTSTLSCFKAENTFGQGDPFAKSRKVYFKDDNIPFDGSPFFIIATKVFDCRHGPDRKKASKKKLAQEKYNMCRNMADMSRASLMFQVFALVLLSFCIHKKQLIQSDGISITILEEDEGMVKENYIFRQFGVTIEAVSFLFINQQGERACGLFTKFHSVEELFDRHENIDILTLSETHIVNGHFDDNEDLYKIPGYIMLVKSTRKVGRGGGVAIYIKECIEWRRRQDLENDSVEIMWIEVFIKNSKRWLVAVYYRPSESSSYFPANFDETFNDTLRESANESKEIIILGDFNINFLKACDVDSEKYVA</sequence>
<dbReference type="PANTHER" id="PTHR47456">
    <property type="entry name" value="PHD-TYPE DOMAIN-CONTAINING PROTEIN"/>
    <property type="match status" value="1"/>
</dbReference>
<dbReference type="InterPro" id="IPR029309">
    <property type="entry name" value="CaRF"/>
</dbReference>
<evidence type="ECO:0000313" key="2">
    <source>
        <dbReference type="EMBL" id="CAB4017796.1"/>
    </source>
</evidence>
<dbReference type="GO" id="GO:0003700">
    <property type="term" value="F:DNA-binding transcription factor activity"/>
    <property type="evidence" value="ECO:0007669"/>
    <property type="project" value="InterPro"/>
</dbReference>